<reference evidence="4" key="1">
    <citation type="submission" date="2019-02" db="EMBL/GenBank/DDBJ databases">
        <title>Deep-cultivation of Planctomycetes and their phenomic and genomic characterization uncovers novel biology.</title>
        <authorList>
            <person name="Wiegand S."/>
            <person name="Jogler M."/>
            <person name="Boedeker C."/>
            <person name="Pinto D."/>
            <person name="Vollmers J."/>
            <person name="Rivas-Marin E."/>
            <person name="Kohn T."/>
            <person name="Peeters S.H."/>
            <person name="Heuer A."/>
            <person name="Rast P."/>
            <person name="Oberbeckmann S."/>
            <person name="Bunk B."/>
            <person name="Jeske O."/>
            <person name="Meyerdierks A."/>
            <person name="Storesund J.E."/>
            <person name="Kallscheuer N."/>
            <person name="Luecker S."/>
            <person name="Lage O.M."/>
            <person name="Pohl T."/>
            <person name="Merkel B.J."/>
            <person name="Hornburger P."/>
            <person name="Mueller R.-W."/>
            <person name="Bruemmer F."/>
            <person name="Labrenz M."/>
            <person name="Spormann A.M."/>
            <person name="Op den Camp H."/>
            <person name="Overmann J."/>
            <person name="Amann R."/>
            <person name="Jetten M.S.M."/>
            <person name="Mascher T."/>
            <person name="Medema M.H."/>
            <person name="Devos D.P."/>
            <person name="Kaster A.-K."/>
            <person name="Ovreas L."/>
            <person name="Rohde M."/>
            <person name="Galperin M.Y."/>
            <person name="Jogler C."/>
        </authorList>
    </citation>
    <scope>NUCLEOTIDE SEQUENCE [LARGE SCALE GENOMIC DNA]</scope>
    <source>
        <strain evidence="4">Pan97</strain>
    </source>
</reference>
<name>A0A518CCE2_9BACT</name>
<dbReference type="RefSeq" id="WP_144975380.1">
    <property type="nucleotide sequence ID" value="NZ_CP036289.1"/>
</dbReference>
<dbReference type="AlphaFoldDB" id="A0A518CCE2"/>
<dbReference type="GO" id="GO:0006352">
    <property type="term" value="P:DNA-templated transcription initiation"/>
    <property type="evidence" value="ECO:0007669"/>
    <property type="project" value="InterPro"/>
</dbReference>
<dbReference type="GO" id="GO:0016987">
    <property type="term" value="F:sigma factor activity"/>
    <property type="evidence" value="ECO:0007669"/>
    <property type="project" value="InterPro"/>
</dbReference>
<evidence type="ECO:0000313" key="3">
    <source>
        <dbReference type="EMBL" id="QDU76899.1"/>
    </source>
</evidence>
<sequence length="169" mass="19266">MTDYFDTPDDLHPFAEALVKKLIAAKRPHGWDDHRTEDAIQELFLAGWQVLCETKDVGLAKNRMASRQYNLLRDFYSEGKREPKAVSRIDSDNQPGNIEGYATPRTSRCRDPAVDGLIRDYLGSLPERRREVCTLWMAGCTVDEIARETGIPKRTVQRELSIIKEGEQG</sequence>
<feature type="region of interest" description="Disordered" evidence="1">
    <location>
        <begin position="83"/>
        <end position="103"/>
    </location>
</feature>
<keyword evidence="4" id="KW-1185">Reference proteome</keyword>
<feature type="domain" description="RNA polymerase sigma factor 70 region 4 type 2" evidence="2">
    <location>
        <begin position="117"/>
        <end position="161"/>
    </location>
</feature>
<dbReference type="InterPro" id="IPR016032">
    <property type="entry name" value="Sig_transdc_resp-reg_C-effctor"/>
</dbReference>
<evidence type="ECO:0000256" key="1">
    <source>
        <dbReference type="SAM" id="MobiDB-lite"/>
    </source>
</evidence>
<dbReference type="EMBL" id="CP036289">
    <property type="protein sequence ID" value="QDU76899.1"/>
    <property type="molecule type" value="Genomic_DNA"/>
</dbReference>
<protein>
    <submittedName>
        <fullName evidence="3">RNA polymerase sigma factor</fullName>
    </submittedName>
</protein>
<dbReference type="Gene3D" id="1.10.10.10">
    <property type="entry name" value="Winged helix-like DNA-binding domain superfamily/Winged helix DNA-binding domain"/>
    <property type="match status" value="1"/>
</dbReference>
<dbReference type="OrthoDB" id="9811152at2"/>
<gene>
    <name evidence="3" type="ORF">Pan97_39560</name>
</gene>
<organism evidence="3 4">
    <name type="scientific">Bremerella volcania</name>
    <dbReference type="NCBI Taxonomy" id="2527984"/>
    <lineage>
        <taxon>Bacteria</taxon>
        <taxon>Pseudomonadati</taxon>
        <taxon>Planctomycetota</taxon>
        <taxon>Planctomycetia</taxon>
        <taxon>Pirellulales</taxon>
        <taxon>Pirellulaceae</taxon>
        <taxon>Bremerella</taxon>
    </lineage>
</organism>
<dbReference type="Pfam" id="PF08281">
    <property type="entry name" value="Sigma70_r4_2"/>
    <property type="match status" value="1"/>
</dbReference>
<dbReference type="Proteomes" id="UP000318626">
    <property type="component" value="Chromosome"/>
</dbReference>
<evidence type="ECO:0000259" key="2">
    <source>
        <dbReference type="Pfam" id="PF08281"/>
    </source>
</evidence>
<dbReference type="SUPFAM" id="SSF46894">
    <property type="entry name" value="C-terminal effector domain of the bipartite response regulators"/>
    <property type="match status" value="1"/>
</dbReference>
<dbReference type="GO" id="GO:0003677">
    <property type="term" value="F:DNA binding"/>
    <property type="evidence" value="ECO:0007669"/>
    <property type="project" value="InterPro"/>
</dbReference>
<dbReference type="InterPro" id="IPR036388">
    <property type="entry name" value="WH-like_DNA-bd_sf"/>
</dbReference>
<dbReference type="KEGG" id="bvo:Pan97_39560"/>
<evidence type="ECO:0000313" key="4">
    <source>
        <dbReference type="Proteomes" id="UP000318626"/>
    </source>
</evidence>
<accession>A0A518CCE2</accession>
<proteinExistence type="predicted"/>
<dbReference type="InterPro" id="IPR013249">
    <property type="entry name" value="RNA_pol_sigma70_r4_t2"/>
</dbReference>